<evidence type="ECO:0000313" key="7">
    <source>
        <dbReference type="EMBL" id="OWA50498.1"/>
    </source>
</evidence>
<dbReference type="GO" id="GO:0005615">
    <property type="term" value="C:extracellular space"/>
    <property type="evidence" value="ECO:0007669"/>
    <property type="project" value="TreeGrafter"/>
</dbReference>
<dbReference type="Gene3D" id="3.90.290.10">
    <property type="entry name" value="TGF-beta binding (TB) domain"/>
    <property type="match status" value="1"/>
</dbReference>
<dbReference type="SMART" id="SM00274">
    <property type="entry name" value="FOLN"/>
    <property type="match status" value="3"/>
</dbReference>
<keyword evidence="8" id="KW-1185">Reference proteome</keyword>
<dbReference type="PROSITE" id="PS51465">
    <property type="entry name" value="KAZAL_2"/>
    <property type="match status" value="3"/>
</dbReference>
<evidence type="ECO:0000256" key="1">
    <source>
        <dbReference type="ARBA" id="ARBA00022729"/>
    </source>
</evidence>
<dbReference type="Pfam" id="PF07648">
    <property type="entry name" value="Kazal_2"/>
    <property type="match status" value="3"/>
</dbReference>
<evidence type="ECO:0000256" key="5">
    <source>
        <dbReference type="SAM" id="SignalP"/>
    </source>
</evidence>
<keyword evidence="4" id="KW-0325">Glycoprotein</keyword>
<sequence>MPILIGANGGRRVLACVFFTILSWSPVQGGTCWASVNAEGRCTEAVLRSISSREECCRIVHGFGGWTEETYDNGQAFFFGALGGGAPHCTGCSQSCDGIKCPMDKVCSLRGGSPHCACPTHCPPSTPQQPHVPVCSMEGITYRSECHMIKRNCRLGLIDSISYQGYCQHSCETVKCREDQHCIHDSDHQPYCVRCMDNCPDIYSPMCGTDGVTYDSMCDLNRASCRNKAKNIKYAHRGECNVSSSCSDVKCTGSEVCVLDIRRNVPRCVRCDLNCVNSELDRAGGAMCGSDGVTYPSWCKLRESSCNTGVLIHVERIGDCLSSTPTTLTTTAKTVVR</sequence>
<dbReference type="GO" id="GO:0050840">
    <property type="term" value="F:extracellular matrix binding"/>
    <property type="evidence" value="ECO:0007669"/>
    <property type="project" value="TreeGrafter"/>
</dbReference>
<organism evidence="7 8">
    <name type="scientific">Hypsibius exemplaris</name>
    <name type="common">Freshwater tardigrade</name>
    <dbReference type="NCBI Taxonomy" id="2072580"/>
    <lineage>
        <taxon>Eukaryota</taxon>
        <taxon>Metazoa</taxon>
        <taxon>Ecdysozoa</taxon>
        <taxon>Tardigrada</taxon>
        <taxon>Eutardigrada</taxon>
        <taxon>Parachela</taxon>
        <taxon>Hypsibioidea</taxon>
        <taxon>Hypsibiidae</taxon>
        <taxon>Hypsibius</taxon>
    </lineage>
</organism>
<dbReference type="Gene3D" id="3.30.60.30">
    <property type="match status" value="3"/>
</dbReference>
<comment type="caution">
    <text evidence="7">The sequence shown here is derived from an EMBL/GenBank/DDBJ whole genome shotgun (WGS) entry which is preliminary data.</text>
</comment>
<keyword evidence="2" id="KW-0677">Repeat</keyword>
<dbReference type="InterPro" id="IPR036058">
    <property type="entry name" value="Kazal_dom_sf"/>
</dbReference>
<keyword evidence="1 5" id="KW-0732">Signal</keyword>
<dbReference type="AlphaFoldDB" id="A0A9X6ND81"/>
<feature type="domain" description="Kazal-like" evidence="6">
    <location>
        <begin position="269"/>
        <end position="322"/>
    </location>
</feature>
<evidence type="ECO:0000256" key="3">
    <source>
        <dbReference type="ARBA" id="ARBA00023157"/>
    </source>
</evidence>
<dbReference type="InterPro" id="IPR036773">
    <property type="entry name" value="TB_dom_sf"/>
</dbReference>
<feature type="domain" description="Kazal-like" evidence="6">
    <location>
        <begin position="193"/>
        <end position="242"/>
    </location>
</feature>
<feature type="domain" description="Kazal-like" evidence="6">
    <location>
        <begin position="110"/>
        <end position="169"/>
    </location>
</feature>
<evidence type="ECO:0000256" key="2">
    <source>
        <dbReference type="ARBA" id="ARBA00022737"/>
    </source>
</evidence>
<dbReference type="OrthoDB" id="192611at2759"/>
<proteinExistence type="predicted"/>
<name>A0A9X6ND81_HYPEX</name>
<keyword evidence="3" id="KW-1015">Disulfide bond</keyword>
<dbReference type="PANTHER" id="PTHR13866">
    <property type="entry name" value="SPARC OSTEONECTIN"/>
    <property type="match status" value="1"/>
</dbReference>
<dbReference type="EMBL" id="MTYJ01000194">
    <property type="protein sequence ID" value="OWA50498.1"/>
    <property type="molecule type" value="Genomic_DNA"/>
</dbReference>
<dbReference type="GO" id="GO:0005509">
    <property type="term" value="F:calcium ion binding"/>
    <property type="evidence" value="ECO:0007669"/>
    <property type="project" value="TreeGrafter"/>
</dbReference>
<dbReference type="InterPro" id="IPR002350">
    <property type="entry name" value="Kazal_dom"/>
</dbReference>
<evidence type="ECO:0000256" key="4">
    <source>
        <dbReference type="ARBA" id="ARBA00023180"/>
    </source>
</evidence>
<dbReference type="GO" id="GO:0005518">
    <property type="term" value="F:collagen binding"/>
    <property type="evidence" value="ECO:0007669"/>
    <property type="project" value="TreeGrafter"/>
</dbReference>
<gene>
    <name evidence="7" type="ORF">BV898_15011</name>
</gene>
<dbReference type="InterPro" id="IPR003645">
    <property type="entry name" value="Fol_N"/>
</dbReference>
<feature type="chain" id="PRO_5040817132" evidence="5">
    <location>
        <begin position="30"/>
        <end position="337"/>
    </location>
</feature>
<evidence type="ECO:0000259" key="6">
    <source>
        <dbReference type="PROSITE" id="PS51465"/>
    </source>
</evidence>
<dbReference type="CDD" id="cd00104">
    <property type="entry name" value="KAZAL_FS"/>
    <property type="match status" value="2"/>
</dbReference>
<dbReference type="SUPFAM" id="SSF100895">
    <property type="entry name" value="Kazal-type serine protease inhibitors"/>
    <property type="match status" value="3"/>
</dbReference>
<dbReference type="Proteomes" id="UP000192578">
    <property type="component" value="Unassembled WGS sequence"/>
</dbReference>
<dbReference type="Pfam" id="PF21333">
    <property type="entry name" value="FST_N"/>
    <property type="match status" value="1"/>
</dbReference>
<feature type="signal peptide" evidence="5">
    <location>
        <begin position="1"/>
        <end position="29"/>
    </location>
</feature>
<dbReference type="PANTHER" id="PTHR13866:SF29">
    <property type="entry name" value="FOLLISTATIN"/>
    <property type="match status" value="1"/>
</dbReference>
<accession>A0A9X6ND81</accession>
<reference evidence="8" key="1">
    <citation type="submission" date="2017-01" db="EMBL/GenBank/DDBJ databases">
        <title>Comparative genomics of anhydrobiosis in the tardigrade Hypsibius dujardini.</title>
        <authorList>
            <person name="Yoshida Y."/>
            <person name="Koutsovoulos G."/>
            <person name="Laetsch D."/>
            <person name="Stevens L."/>
            <person name="Kumar S."/>
            <person name="Horikawa D."/>
            <person name="Ishino K."/>
            <person name="Komine S."/>
            <person name="Tomita M."/>
            <person name="Blaxter M."/>
            <person name="Arakawa K."/>
        </authorList>
    </citation>
    <scope>NUCLEOTIDE SEQUENCE [LARGE SCALE GENOMIC DNA]</scope>
    <source>
        <strain evidence="8">Z151</strain>
    </source>
</reference>
<dbReference type="SMART" id="SM00280">
    <property type="entry name" value="KAZAL"/>
    <property type="match status" value="3"/>
</dbReference>
<evidence type="ECO:0000313" key="8">
    <source>
        <dbReference type="Proteomes" id="UP000192578"/>
    </source>
</evidence>
<protein>
    <submittedName>
        <fullName evidence="7">Follistatin-A</fullName>
    </submittedName>
</protein>